<dbReference type="InterPro" id="IPR045043">
    <property type="entry name" value="Lea14-like"/>
</dbReference>
<keyword evidence="4" id="KW-0449">Lipoprotein</keyword>
<dbReference type="PANTHER" id="PTHR31459:SF2">
    <property type="entry name" value="OS03G0843300 PROTEIN"/>
    <property type="match status" value="1"/>
</dbReference>
<keyword evidence="5" id="KW-1185">Reference proteome</keyword>
<dbReference type="Pfam" id="PF03168">
    <property type="entry name" value="LEA_2"/>
    <property type="match status" value="1"/>
</dbReference>
<accession>A0ABQ0MJW4</accession>
<dbReference type="InterPro" id="IPR004864">
    <property type="entry name" value="LEA_2"/>
</dbReference>
<evidence type="ECO:0000259" key="3">
    <source>
        <dbReference type="SMART" id="SM00769"/>
    </source>
</evidence>
<name>A0ABQ0MJW4_9BACT</name>
<evidence type="ECO:0000313" key="4">
    <source>
        <dbReference type="EMBL" id="GAW67368.1"/>
    </source>
</evidence>
<evidence type="ECO:0000313" key="5">
    <source>
        <dbReference type="Proteomes" id="UP000194153"/>
    </source>
</evidence>
<comment type="caution">
    <text evidence="4">The sequence shown here is derived from an EMBL/GenBank/DDBJ whole genome shotgun (WGS) entry which is preliminary data.</text>
</comment>
<proteinExistence type="inferred from homology"/>
<organism evidence="4 5">
    <name type="scientific">Geoanaerobacter pelophilus</name>
    <dbReference type="NCBI Taxonomy" id="60036"/>
    <lineage>
        <taxon>Bacteria</taxon>
        <taxon>Pseudomonadati</taxon>
        <taxon>Thermodesulfobacteriota</taxon>
        <taxon>Desulfuromonadia</taxon>
        <taxon>Geobacterales</taxon>
        <taxon>Geobacteraceae</taxon>
        <taxon>Geoanaerobacter</taxon>
    </lineage>
</organism>
<dbReference type="SMART" id="SM00769">
    <property type="entry name" value="WHy"/>
    <property type="match status" value="1"/>
</dbReference>
<dbReference type="SUPFAM" id="SSF117070">
    <property type="entry name" value="LEA14-like"/>
    <property type="match status" value="1"/>
</dbReference>
<dbReference type="PROSITE" id="PS51257">
    <property type="entry name" value="PROKAR_LIPOPROTEIN"/>
    <property type="match status" value="1"/>
</dbReference>
<sequence length="172" mass="19063">MKSRSQILKKILFLLLAVVALSGCTSFVTHPVVTVEDLNVVSLDPTGAGMELYLKVKNPNSFDVKLEGYSYDLRVMALPLAKGGAREEVNFPAGGEADFRIPIRISYQDMIEILKRKPDPDRIPYQLAAGLELETPVGEMTVPVQRTGTYAIPKEYRPSALFGRISDFFKAL</sequence>
<feature type="domain" description="Water stress and hypersensitive response" evidence="3">
    <location>
        <begin position="33"/>
        <end position="150"/>
    </location>
</feature>
<dbReference type="Gene3D" id="2.60.40.1820">
    <property type="match status" value="1"/>
</dbReference>
<comment type="similarity">
    <text evidence="1">Belongs to the LEA type 2 family.</text>
</comment>
<feature type="signal peptide" evidence="2">
    <location>
        <begin position="1"/>
        <end position="31"/>
    </location>
</feature>
<gene>
    <name evidence="4" type="ORF">GPEL0_01r3158</name>
</gene>
<dbReference type="Proteomes" id="UP000194153">
    <property type="component" value="Unassembled WGS sequence"/>
</dbReference>
<dbReference type="PANTHER" id="PTHR31459">
    <property type="match status" value="1"/>
</dbReference>
<evidence type="ECO:0000256" key="2">
    <source>
        <dbReference type="SAM" id="SignalP"/>
    </source>
</evidence>
<dbReference type="EMBL" id="BDQG01000001">
    <property type="protein sequence ID" value="GAW67368.1"/>
    <property type="molecule type" value="Genomic_DNA"/>
</dbReference>
<dbReference type="InterPro" id="IPR013990">
    <property type="entry name" value="WHy-dom"/>
</dbReference>
<evidence type="ECO:0000256" key="1">
    <source>
        <dbReference type="ARBA" id="ARBA00005960"/>
    </source>
</evidence>
<reference evidence="5" key="1">
    <citation type="submission" date="2017-05" db="EMBL/GenBank/DDBJ databases">
        <title>Draft genome sequence of Geobacter pelophilus, a iron(III)-reducing bacteria.</title>
        <authorList>
            <person name="Aoyagi T."/>
            <person name="Koike H."/>
            <person name="Morita T."/>
            <person name="Sato Y."/>
            <person name="Habe H."/>
            <person name="Hori T."/>
        </authorList>
    </citation>
    <scope>NUCLEOTIDE SEQUENCE [LARGE SCALE GENOMIC DNA]</scope>
    <source>
        <strain evidence="5">Drf2</strain>
    </source>
</reference>
<feature type="chain" id="PRO_5047361808" evidence="2">
    <location>
        <begin position="32"/>
        <end position="172"/>
    </location>
</feature>
<protein>
    <submittedName>
        <fullName evidence="4">WHy domain lipoprotein</fullName>
    </submittedName>
</protein>
<keyword evidence="2" id="KW-0732">Signal</keyword>